<keyword evidence="1" id="KW-0732">Signal</keyword>
<evidence type="ECO:0000313" key="3">
    <source>
        <dbReference type="Proteomes" id="UP000218332"/>
    </source>
</evidence>
<dbReference type="EMBL" id="NMPM01000002">
    <property type="protein sequence ID" value="PAV27535.1"/>
    <property type="molecule type" value="Genomic_DNA"/>
</dbReference>
<sequence>MKGITMKRLIAALAFLPCIALAGPTAKDICDRTKENAKELNPQMPIRADMGTTWIGISAVYMQGRCHVNHKYLVETEALIEVIMDGLEQRGQPRPRQDVVQWLQSSEGQALFKGKMRESLIEHIASIKGVEGVVLKARYSATDPLDGWTITVKSEQIE</sequence>
<gene>
    <name evidence="2" type="ORF">CF392_00275</name>
</gene>
<name>A0A2A2I8T2_9GAMM</name>
<evidence type="ECO:0000313" key="2">
    <source>
        <dbReference type="EMBL" id="PAV27535.1"/>
    </source>
</evidence>
<keyword evidence="3" id="KW-1185">Reference proteome</keyword>
<accession>A0A2A2I8T2</accession>
<organism evidence="2 3">
    <name type="scientific">Tamilnaduibacter salinus</name>
    <dbReference type="NCBI Taxonomy" id="1484056"/>
    <lineage>
        <taxon>Bacteria</taxon>
        <taxon>Pseudomonadati</taxon>
        <taxon>Pseudomonadota</taxon>
        <taxon>Gammaproteobacteria</taxon>
        <taxon>Pseudomonadales</taxon>
        <taxon>Marinobacteraceae</taxon>
        <taxon>Tamilnaduibacter</taxon>
    </lineage>
</organism>
<feature type="chain" id="PRO_5012584414" evidence="1">
    <location>
        <begin position="23"/>
        <end position="158"/>
    </location>
</feature>
<dbReference type="AlphaFoldDB" id="A0A2A2I8T2"/>
<comment type="caution">
    <text evidence="2">The sequence shown here is derived from an EMBL/GenBank/DDBJ whole genome shotgun (WGS) entry which is preliminary data.</text>
</comment>
<dbReference type="Proteomes" id="UP000218332">
    <property type="component" value="Unassembled WGS sequence"/>
</dbReference>
<proteinExistence type="predicted"/>
<protein>
    <submittedName>
        <fullName evidence="2">Uncharacterized protein</fullName>
    </submittedName>
</protein>
<feature type="signal peptide" evidence="1">
    <location>
        <begin position="1"/>
        <end position="22"/>
    </location>
</feature>
<evidence type="ECO:0000256" key="1">
    <source>
        <dbReference type="SAM" id="SignalP"/>
    </source>
</evidence>
<reference evidence="2 3" key="1">
    <citation type="submission" date="2017-07" db="EMBL/GenBank/DDBJ databases">
        <title>Tamlnaduibacter salinus (Mi-7) genome sequencing.</title>
        <authorList>
            <person name="Verma A."/>
            <person name="Krishnamurthi S."/>
        </authorList>
    </citation>
    <scope>NUCLEOTIDE SEQUENCE [LARGE SCALE GENOMIC DNA]</scope>
    <source>
        <strain evidence="2 3">Mi-7</strain>
    </source>
</reference>